<dbReference type="InterPro" id="IPR057335">
    <property type="entry name" value="Beta-barrel_SelB"/>
</dbReference>
<dbReference type="InterPro" id="IPR015191">
    <property type="entry name" value="SelB_WHD4"/>
</dbReference>
<dbReference type="InterPro" id="IPR004161">
    <property type="entry name" value="EFTu-like_2"/>
</dbReference>
<dbReference type="SUPFAM" id="SSF46785">
    <property type="entry name" value="Winged helix' DNA-binding domain"/>
    <property type="match status" value="2"/>
</dbReference>
<dbReference type="SUPFAM" id="SSF50447">
    <property type="entry name" value="Translation proteins"/>
    <property type="match status" value="1"/>
</dbReference>
<evidence type="ECO:0000256" key="5">
    <source>
        <dbReference type="ARBA" id="ARBA00022917"/>
    </source>
</evidence>
<accession>A0A7C4L2C0</accession>
<keyword evidence="3" id="KW-0963">Cytoplasm</keyword>
<keyword evidence="5" id="KW-0648">Protein biosynthesis</keyword>
<dbReference type="Pfam" id="PF03144">
    <property type="entry name" value="GTP_EFTU_D2"/>
    <property type="match status" value="1"/>
</dbReference>
<dbReference type="InterPro" id="IPR036388">
    <property type="entry name" value="WH-like_DNA-bd_sf"/>
</dbReference>
<evidence type="ECO:0000256" key="4">
    <source>
        <dbReference type="ARBA" id="ARBA00022741"/>
    </source>
</evidence>
<dbReference type="InterPro" id="IPR009000">
    <property type="entry name" value="Transl_B-barrel_sf"/>
</dbReference>
<dbReference type="GO" id="GO:0005525">
    <property type="term" value="F:GTP binding"/>
    <property type="evidence" value="ECO:0007669"/>
    <property type="project" value="UniProtKB-KW"/>
</dbReference>
<dbReference type="Pfam" id="PF25461">
    <property type="entry name" value="Beta-barrel_SelB"/>
    <property type="match status" value="1"/>
</dbReference>
<evidence type="ECO:0000256" key="2">
    <source>
        <dbReference type="ARBA" id="ARBA00015953"/>
    </source>
</evidence>
<comment type="function">
    <text evidence="7">Translation factor necessary for the incorporation of selenocysteine into proteins. It probably replaces EF-Tu for the insertion of selenocysteine directed by the UGA codon. SelB binds GTP and GDP.</text>
</comment>
<dbReference type="InterPro" id="IPR000795">
    <property type="entry name" value="T_Tr_GTP-bd_dom"/>
</dbReference>
<dbReference type="InterPro" id="IPR036390">
    <property type="entry name" value="WH_DNA-bd_sf"/>
</dbReference>
<keyword evidence="6" id="KW-0342">GTP-binding</keyword>
<dbReference type="Pfam" id="PF00009">
    <property type="entry name" value="GTP_EFTU"/>
    <property type="match status" value="1"/>
</dbReference>
<dbReference type="Pfam" id="PF09106">
    <property type="entry name" value="WHD_2nd_SelB"/>
    <property type="match status" value="1"/>
</dbReference>
<dbReference type="CDD" id="cd03696">
    <property type="entry name" value="SelB_II"/>
    <property type="match status" value="1"/>
</dbReference>
<evidence type="ECO:0000256" key="6">
    <source>
        <dbReference type="ARBA" id="ARBA00023134"/>
    </source>
</evidence>
<dbReference type="Gene3D" id="1.10.10.2770">
    <property type="match status" value="1"/>
</dbReference>
<keyword evidence="10" id="KW-0251">Elongation factor</keyword>
<keyword evidence="4" id="KW-0547">Nucleotide-binding</keyword>
<evidence type="ECO:0000259" key="9">
    <source>
        <dbReference type="PROSITE" id="PS51722"/>
    </source>
</evidence>
<sequence length="639" mass="71490">MYVIGTAGHVDHGKSTLIEALTGIHPDRLKEEKLREMTIDLGFAWLELLGGLEVGIVDVPGHRDFIENMLAGVGGIDAVLFVIAADEGVMPQTREHLLILDILQIQRGVIALTKIDLVEDAEWLSLVESDIQHAVENTCLAGTAIVPVSARTGKGLPELKQAIYQCLQKTPQKIDLGRPRLPVDRVFTLTGFGTVVTGTLQDGTLKVGDEIEVLPRGVRGRIRGLQSHKRKEEIVGPGRRTAVNISGINADQIQRGDVISLPGLYAPTQRVDATLKIAGGVEIPIQHNMEVKFFHATSEVIGRLRLLGSEQLKSGDEGWVQIEFRQPVVVVKGDRYIVRRPSPPETLGGGTILETNSPRRYKRFAPDVLERLKSLSTGDPLQVLLHTIQSVRFISDKEVLQAARLDPLLGSEALEKLLTIGQVVVIGEESNRSGLMRWLTTRNIFDHERERIVNIVKEFHQKFPLRQGIPREALKNRAGLTPKAFQFLYQGLLDENRLLEENLIVRLPEHTIQFSPQQERLVSRLMNEFSDSPYSPPSVRDCVDMIGEDVFQALVERGDLIQVASDVVFLASTYQEMLTEVKNWIQQHGSITVAQFRDRFSTSRKFALAFLEYLDQRRITVREGDARKLLQQELRGNHG</sequence>
<dbReference type="GO" id="GO:0005829">
    <property type="term" value="C:cytosol"/>
    <property type="evidence" value="ECO:0007669"/>
    <property type="project" value="TreeGrafter"/>
</dbReference>
<name>A0A7C4L2C0_9CHLR</name>
<dbReference type="InterPro" id="IPR005225">
    <property type="entry name" value="Small_GTP-bd"/>
</dbReference>
<evidence type="ECO:0000256" key="7">
    <source>
        <dbReference type="ARBA" id="ARBA00025526"/>
    </source>
</evidence>
<dbReference type="InterPro" id="IPR050055">
    <property type="entry name" value="EF-Tu_GTPase"/>
</dbReference>
<dbReference type="GO" id="GO:0003746">
    <property type="term" value="F:translation elongation factor activity"/>
    <property type="evidence" value="ECO:0007669"/>
    <property type="project" value="UniProtKB-KW"/>
</dbReference>
<evidence type="ECO:0000313" key="10">
    <source>
        <dbReference type="EMBL" id="HGS87701.1"/>
    </source>
</evidence>
<dbReference type="PRINTS" id="PR00315">
    <property type="entry name" value="ELONGATNFCT"/>
</dbReference>
<comment type="subcellular location">
    <subcellularLocation>
        <location evidence="1">Cytoplasm</location>
    </subcellularLocation>
</comment>
<dbReference type="SUPFAM" id="SSF52540">
    <property type="entry name" value="P-loop containing nucleoside triphosphate hydrolases"/>
    <property type="match status" value="1"/>
</dbReference>
<reference evidence="10" key="1">
    <citation type="journal article" date="2020" name="mSystems">
        <title>Genome- and Community-Level Interaction Insights into Carbon Utilization and Element Cycling Functions of Hydrothermarchaeota in Hydrothermal Sediment.</title>
        <authorList>
            <person name="Zhou Z."/>
            <person name="Liu Y."/>
            <person name="Xu W."/>
            <person name="Pan J."/>
            <person name="Luo Z.H."/>
            <person name="Li M."/>
        </authorList>
    </citation>
    <scope>NUCLEOTIDE SEQUENCE [LARGE SCALE GENOMIC DNA]</scope>
    <source>
        <strain evidence="10">SpSt-556</strain>
    </source>
</reference>
<dbReference type="GO" id="GO:0003924">
    <property type="term" value="F:GTPase activity"/>
    <property type="evidence" value="ECO:0007669"/>
    <property type="project" value="InterPro"/>
</dbReference>
<dbReference type="InterPro" id="IPR004535">
    <property type="entry name" value="Transl_elong_SelB"/>
</dbReference>
<dbReference type="SUPFAM" id="SSF50465">
    <property type="entry name" value="EF-Tu/eEF-1alpha/eIF2-gamma C-terminal domain"/>
    <property type="match status" value="1"/>
</dbReference>
<comment type="caution">
    <text evidence="10">The sequence shown here is derived from an EMBL/GenBank/DDBJ whole genome shotgun (WGS) entry which is preliminary data.</text>
</comment>
<dbReference type="CDD" id="cd04171">
    <property type="entry name" value="SelB"/>
    <property type="match status" value="1"/>
</dbReference>
<dbReference type="Gene3D" id="3.40.50.300">
    <property type="entry name" value="P-loop containing nucleotide triphosphate hydrolases"/>
    <property type="match status" value="1"/>
</dbReference>
<dbReference type="EMBL" id="DSXR01000088">
    <property type="protein sequence ID" value="HGS87701.1"/>
    <property type="molecule type" value="Genomic_DNA"/>
</dbReference>
<evidence type="ECO:0000256" key="1">
    <source>
        <dbReference type="ARBA" id="ARBA00004496"/>
    </source>
</evidence>
<dbReference type="PANTHER" id="PTHR43721:SF22">
    <property type="entry name" value="ELONGATION FACTOR TU, MITOCHONDRIAL"/>
    <property type="match status" value="1"/>
</dbReference>
<protein>
    <recommendedName>
        <fullName evidence="2">Selenocysteine-specific elongation factor</fullName>
    </recommendedName>
    <alternativeName>
        <fullName evidence="8">SelB translation factor</fullName>
    </alternativeName>
</protein>
<dbReference type="Pfam" id="PF09107">
    <property type="entry name" value="WHD_3rd_SelB"/>
    <property type="match status" value="1"/>
</dbReference>
<dbReference type="InterPro" id="IPR009001">
    <property type="entry name" value="Transl_elong_EF1A/Init_IF2_C"/>
</dbReference>
<proteinExistence type="predicted"/>
<dbReference type="PROSITE" id="PS51722">
    <property type="entry name" value="G_TR_2"/>
    <property type="match status" value="1"/>
</dbReference>
<evidence type="ECO:0000256" key="3">
    <source>
        <dbReference type="ARBA" id="ARBA00022490"/>
    </source>
</evidence>
<dbReference type="NCBIfam" id="TIGR00231">
    <property type="entry name" value="small_GTP"/>
    <property type="match status" value="1"/>
</dbReference>
<dbReference type="InterPro" id="IPR015190">
    <property type="entry name" value="Elong_fac_SelB-wing-hlx_typ-2"/>
</dbReference>
<dbReference type="NCBIfam" id="TIGR00475">
    <property type="entry name" value="selB"/>
    <property type="match status" value="1"/>
</dbReference>
<dbReference type="Gene3D" id="1.10.10.10">
    <property type="entry name" value="Winged helix-like DNA-binding domain superfamily/Winged helix DNA-binding domain"/>
    <property type="match status" value="1"/>
</dbReference>
<dbReference type="AlphaFoldDB" id="A0A7C4L2C0"/>
<organism evidence="10">
    <name type="scientific">Bellilinea caldifistulae</name>
    <dbReference type="NCBI Taxonomy" id="360411"/>
    <lineage>
        <taxon>Bacteria</taxon>
        <taxon>Bacillati</taxon>
        <taxon>Chloroflexota</taxon>
        <taxon>Anaerolineae</taxon>
        <taxon>Anaerolineales</taxon>
        <taxon>Anaerolineaceae</taxon>
        <taxon>Bellilinea</taxon>
    </lineage>
</organism>
<dbReference type="PANTHER" id="PTHR43721">
    <property type="entry name" value="ELONGATION FACTOR TU-RELATED"/>
    <property type="match status" value="1"/>
</dbReference>
<dbReference type="Gene3D" id="2.40.30.10">
    <property type="entry name" value="Translation factors"/>
    <property type="match status" value="2"/>
</dbReference>
<evidence type="ECO:0000256" key="8">
    <source>
        <dbReference type="ARBA" id="ARBA00031615"/>
    </source>
</evidence>
<dbReference type="CDD" id="cd15491">
    <property type="entry name" value="selB_III"/>
    <property type="match status" value="1"/>
</dbReference>
<dbReference type="GO" id="GO:0003723">
    <property type="term" value="F:RNA binding"/>
    <property type="evidence" value="ECO:0007669"/>
    <property type="project" value="InterPro"/>
</dbReference>
<dbReference type="GO" id="GO:0001514">
    <property type="term" value="P:selenocysteine incorporation"/>
    <property type="evidence" value="ECO:0007669"/>
    <property type="project" value="InterPro"/>
</dbReference>
<feature type="domain" description="Tr-type G" evidence="9">
    <location>
        <begin position="1"/>
        <end position="172"/>
    </location>
</feature>
<gene>
    <name evidence="10" type="primary">selB</name>
    <name evidence="10" type="ORF">ENT17_08785</name>
</gene>
<dbReference type="InterPro" id="IPR027417">
    <property type="entry name" value="P-loop_NTPase"/>
</dbReference>